<proteinExistence type="predicted"/>
<keyword evidence="4" id="KW-1185">Reference proteome</keyword>
<dbReference type="AlphaFoldDB" id="A0A1X6X1E3"/>
<evidence type="ECO:0000313" key="3">
    <source>
        <dbReference type="EMBL" id="SLM92267.1"/>
    </source>
</evidence>
<evidence type="ECO:0000313" key="4">
    <source>
        <dbReference type="Proteomes" id="UP000195981"/>
    </source>
</evidence>
<feature type="region of interest" description="Disordered" evidence="1">
    <location>
        <begin position="40"/>
        <end position="65"/>
    </location>
</feature>
<keyword evidence="2" id="KW-0472">Membrane</keyword>
<feature type="transmembrane region" description="Helical" evidence="2">
    <location>
        <begin position="7"/>
        <end position="32"/>
    </location>
</feature>
<evidence type="ECO:0000256" key="2">
    <source>
        <dbReference type="SAM" id="Phobius"/>
    </source>
</evidence>
<dbReference type="EMBL" id="FWFG01000068">
    <property type="protein sequence ID" value="SLM92267.1"/>
    <property type="molecule type" value="Genomic_DNA"/>
</dbReference>
<dbReference type="OrthoDB" id="4792721at2"/>
<keyword evidence="2" id="KW-1133">Transmembrane helix</keyword>
<protein>
    <submittedName>
        <fullName evidence="3">Uncharacterized protein</fullName>
    </submittedName>
</protein>
<name>A0A1X6X1E3_9MICO</name>
<sequence>MSSRTKILLAGAVAFAAVFALIIGGTVAFLVLRGGAGGGDPPTASATSIDTTVPATDPVPTPDPAITPTGEAEFCWYNAEEKRTSVDPSGRIAGGGLQMAVPQGIDWQHQTSLPYVPALDDVSVITTPVDENWVALMAVGGVVWQPGYEFPGTEKAAQRVVDCFAGSSGPWDSMVSKRHVESRTTEAVEIGGLSGHRTDAVLVFDQHKLTKTSGTILTAIVLDAPDGPVLFFSDIPRENTDLQAKRDAAIQTLVVV</sequence>
<gene>
    <name evidence="3" type="ORF">FM110_07795</name>
</gene>
<dbReference type="Proteomes" id="UP000195981">
    <property type="component" value="Unassembled WGS sequence"/>
</dbReference>
<reference evidence="3 4" key="1">
    <citation type="submission" date="2017-02" db="EMBL/GenBank/DDBJ databases">
        <authorList>
            <person name="Peterson S.W."/>
        </authorList>
    </citation>
    <scope>NUCLEOTIDE SEQUENCE [LARGE SCALE GENOMIC DNA]</scope>
    <source>
        <strain evidence="3 4">CIP104813</strain>
    </source>
</reference>
<evidence type="ECO:0000256" key="1">
    <source>
        <dbReference type="SAM" id="MobiDB-lite"/>
    </source>
</evidence>
<organism evidence="3 4">
    <name type="scientific">Brachybacterium nesterenkovii</name>
    <dbReference type="NCBI Taxonomy" id="47847"/>
    <lineage>
        <taxon>Bacteria</taxon>
        <taxon>Bacillati</taxon>
        <taxon>Actinomycetota</taxon>
        <taxon>Actinomycetes</taxon>
        <taxon>Micrococcales</taxon>
        <taxon>Dermabacteraceae</taxon>
        <taxon>Brachybacterium</taxon>
    </lineage>
</organism>
<keyword evidence="2" id="KW-0812">Transmembrane</keyword>
<accession>A0A1X6X1E3</accession>
<dbReference type="RefSeq" id="WP_087104210.1">
    <property type="nucleotide sequence ID" value="NZ_FWFG01000068.1"/>
</dbReference>